<dbReference type="Pfam" id="PF22880">
    <property type="entry name" value="DUF7019"/>
    <property type="match status" value="1"/>
</dbReference>
<accession>A0ABW1H489</accession>
<evidence type="ECO:0000313" key="1">
    <source>
        <dbReference type="EMBL" id="MFC5924500.1"/>
    </source>
</evidence>
<dbReference type="Proteomes" id="UP001596226">
    <property type="component" value="Unassembled WGS sequence"/>
</dbReference>
<evidence type="ECO:0000313" key="2">
    <source>
        <dbReference type="Proteomes" id="UP001596226"/>
    </source>
</evidence>
<reference evidence="2" key="1">
    <citation type="journal article" date="2019" name="Int. J. Syst. Evol. Microbiol.">
        <title>The Global Catalogue of Microorganisms (GCM) 10K type strain sequencing project: providing services to taxonomists for standard genome sequencing and annotation.</title>
        <authorList>
            <consortium name="The Broad Institute Genomics Platform"/>
            <consortium name="The Broad Institute Genome Sequencing Center for Infectious Disease"/>
            <person name="Wu L."/>
            <person name="Ma J."/>
        </authorList>
    </citation>
    <scope>NUCLEOTIDE SEQUENCE [LARGE SCALE GENOMIC DNA]</scope>
    <source>
        <strain evidence="2">CGMCC 4.7144</strain>
    </source>
</reference>
<organism evidence="1 2">
    <name type="scientific">Micromonospora vulcania</name>
    <dbReference type="NCBI Taxonomy" id="1441873"/>
    <lineage>
        <taxon>Bacteria</taxon>
        <taxon>Bacillati</taxon>
        <taxon>Actinomycetota</taxon>
        <taxon>Actinomycetes</taxon>
        <taxon>Micromonosporales</taxon>
        <taxon>Micromonosporaceae</taxon>
        <taxon>Micromonospora</taxon>
    </lineage>
</organism>
<comment type="caution">
    <text evidence="1">The sequence shown here is derived from an EMBL/GenBank/DDBJ whole genome shotgun (WGS) entry which is preliminary data.</text>
</comment>
<dbReference type="EMBL" id="JBHSQS010000007">
    <property type="protein sequence ID" value="MFC5924500.1"/>
    <property type="molecule type" value="Genomic_DNA"/>
</dbReference>
<name>A0ABW1H489_9ACTN</name>
<dbReference type="RefSeq" id="WP_377511255.1">
    <property type="nucleotide sequence ID" value="NZ_JBHSQS010000007.1"/>
</dbReference>
<sequence>MSFRYYLYISDAKVDMLLSQIDPGYHRRGSAEFSVNLPFVGAKRSVESPGADQVARLERVTRYLDDHADVGSVDAPGQFFRGLLPMQWGAVPATGGLSLVYFAGRTEDTIVGLGGSTFHVIGASPPPEPAAYGFASSTMPALLAGLVDPDDADSDPRVAQLPEAADAEALASVHQAGTRLRGPAQNVEFLAKRLLSGPSPYPELDGRPGMSVLLGSPLYVALVD</sequence>
<gene>
    <name evidence="1" type="ORF">ACFQGL_14215</name>
</gene>
<dbReference type="InterPro" id="IPR054284">
    <property type="entry name" value="DUF7019"/>
</dbReference>
<protein>
    <submittedName>
        <fullName evidence="1">DUF7019 family protein</fullName>
    </submittedName>
</protein>
<dbReference type="NCBIfam" id="NF040893">
    <property type="entry name" value="SAVMC3_10250"/>
    <property type="match status" value="1"/>
</dbReference>
<keyword evidence="2" id="KW-1185">Reference proteome</keyword>
<proteinExistence type="predicted"/>